<name>A0ABT1WCZ7_9BURK</name>
<dbReference type="EMBL" id="JANIGO010000001">
    <property type="protein sequence ID" value="MCQ8895390.1"/>
    <property type="molecule type" value="Genomic_DNA"/>
</dbReference>
<sequence length="246" mass="27027">MILKPERRGPLWLIALTAANLSLLAWGASSWLVPGDSLVDAGWRSDWVQIEKPWEISVAPTAAKAPKPKIDVVQSQRELDSAIEAAAQTPQLVPVMQVCRLWGPFVPNEADRIADALKTWPGQTRRTEREMPIGYVVYLPKAEVDRGLGLSQLAAKGVREMFYISAPGPMQGTISLGLFRDLTRARQQQADLVGKGVAGVEIRERLGPKRVYFELRGTAVQAGALRRVYELNPKGDLQDCPVPSAP</sequence>
<evidence type="ECO:0000313" key="1">
    <source>
        <dbReference type="EMBL" id="MCQ8895390.1"/>
    </source>
</evidence>
<proteinExistence type="predicted"/>
<accession>A0ABT1WCZ7</accession>
<dbReference type="RefSeq" id="WP_256763070.1">
    <property type="nucleotide sequence ID" value="NZ_JANIGO010000001.1"/>
</dbReference>
<keyword evidence="2" id="KW-1185">Reference proteome</keyword>
<gene>
    <name evidence="1" type="ORF">NQT62_02925</name>
</gene>
<evidence type="ECO:0008006" key="3">
    <source>
        <dbReference type="Google" id="ProtNLM"/>
    </source>
</evidence>
<organism evidence="1 2">
    <name type="scientific">Limnobacter humi</name>
    <dbReference type="NCBI Taxonomy" id="1778671"/>
    <lineage>
        <taxon>Bacteria</taxon>
        <taxon>Pseudomonadati</taxon>
        <taxon>Pseudomonadota</taxon>
        <taxon>Betaproteobacteria</taxon>
        <taxon>Burkholderiales</taxon>
        <taxon>Burkholderiaceae</taxon>
        <taxon>Limnobacter</taxon>
    </lineage>
</organism>
<protein>
    <recommendedName>
        <fullName evidence="3">SPOR domain-containing protein</fullName>
    </recommendedName>
</protein>
<comment type="caution">
    <text evidence="1">The sequence shown here is derived from an EMBL/GenBank/DDBJ whole genome shotgun (WGS) entry which is preliminary data.</text>
</comment>
<dbReference type="Proteomes" id="UP001204142">
    <property type="component" value="Unassembled WGS sequence"/>
</dbReference>
<reference evidence="1 2" key="1">
    <citation type="submission" date="2022-07" db="EMBL/GenBank/DDBJ databases">
        <authorList>
            <person name="Xamxidin M."/>
            <person name="Wu M."/>
        </authorList>
    </citation>
    <scope>NUCLEOTIDE SEQUENCE [LARGE SCALE GENOMIC DNA]</scope>
    <source>
        <strain evidence="1 2">NBRC 111650</strain>
    </source>
</reference>
<evidence type="ECO:0000313" key="2">
    <source>
        <dbReference type="Proteomes" id="UP001204142"/>
    </source>
</evidence>